<protein>
    <submittedName>
        <fullName evidence="11">Inter-alpha-trypsin inhibitor heavy chain 4</fullName>
    </submittedName>
</protein>
<evidence type="ECO:0000256" key="8">
    <source>
        <dbReference type="SAM" id="Coils"/>
    </source>
</evidence>
<dbReference type="InterPro" id="IPR002035">
    <property type="entry name" value="VWF_A"/>
</dbReference>
<dbReference type="CDD" id="cd01461">
    <property type="entry name" value="vWA_interalpha_trypsin_inhibitor"/>
    <property type="match status" value="1"/>
</dbReference>
<reference evidence="11" key="1">
    <citation type="submission" date="2025-08" db="UniProtKB">
        <authorList>
            <consortium name="Ensembl"/>
        </authorList>
    </citation>
    <scope>IDENTIFICATION</scope>
</reference>
<reference evidence="11" key="2">
    <citation type="submission" date="2025-09" db="UniProtKB">
        <authorList>
            <consortium name="Ensembl"/>
        </authorList>
    </citation>
    <scope>IDENTIFICATION</scope>
</reference>
<dbReference type="Gene3D" id="3.40.50.410">
    <property type="entry name" value="von Willebrand factor, type A domain"/>
    <property type="match status" value="1"/>
</dbReference>
<feature type="coiled-coil region" evidence="8">
    <location>
        <begin position="534"/>
        <end position="561"/>
    </location>
</feature>
<feature type="domain" description="VIT" evidence="10">
    <location>
        <begin position="6"/>
        <end position="135"/>
    </location>
</feature>
<dbReference type="GO" id="GO:0004867">
    <property type="term" value="F:serine-type endopeptidase inhibitor activity"/>
    <property type="evidence" value="ECO:0007669"/>
    <property type="project" value="UniProtKB-KW"/>
</dbReference>
<keyword evidence="4" id="KW-0646">Protease inhibitor</keyword>
<dbReference type="PROSITE" id="PS50234">
    <property type="entry name" value="VWFA"/>
    <property type="match status" value="1"/>
</dbReference>
<dbReference type="FunFam" id="3.40.50.410:FF:000013">
    <property type="entry name" value="inter-alpha-trypsin inhibitor heavy chain H2"/>
    <property type="match status" value="1"/>
</dbReference>
<dbReference type="Pfam" id="PF00092">
    <property type="entry name" value="VWA"/>
    <property type="match status" value="1"/>
</dbReference>
<dbReference type="Ensembl" id="ENSCPGT00000023356.1">
    <property type="protein sequence ID" value="ENSCPGP00000021321.1"/>
    <property type="gene ID" value="ENSCPGG00000014847.1"/>
</dbReference>
<comment type="similarity">
    <text evidence="2">Belongs to the ITIH family.</text>
</comment>
<dbReference type="Proteomes" id="UP000694419">
    <property type="component" value="Unplaced"/>
</dbReference>
<dbReference type="SUPFAM" id="SSF53300">
    <property type="entry name" value="vWA-like"/>
    <property type="match status" value="1"/>
</dbReference>
<evidence type="ECO:0000256" key="6">
    <source>
        <dbReference type="ARBA" id="ARBA00022900"/>
    </source>
</evidence>
<keyword evidence="12" id="KW-1185">Reference proteome</keyword>
<dbReference type="PROSITE" id="PS51468">
    <property type="entry name" value="VIT"/>
    <property type="match status" value="1"/>
</dbReference>
<dbReference type="InterPro" id="IPR013694">
    <property type="entry name" value="VIT"/>
</dbReference>
<evidence type="ECO:0000259" key="10">
    <source>
        <dbReference type="PROSITE" id="PS51468"/>
    </source>
</evidence>
<evidence type="ECO:0000256" key="3">
    <source>
        <dbReference type="ARBA" id="ARBA00022525"/>
    </source>
</evidence>
<comment type="subcellular location">
    <subcellularLocation>
        <location evidence="1">Secreted</location>
    </subcellularLocation>
</comment>
<dbReference type="PANTHER" id="PTHR10338:SF119">
    <property type="entry name" value="INTER-ALPHA-TRYPSIN INHIBITOR HEAVY CHAIN H4"/>
    <property type="match status" value="1"/>
</dbReference>
<dbReference type="SMART" id="SM00609">
    <property type="entry name" value="VIT"/>
    <property type="match status" value="1"/>
</dbReference>
<dbReference type="InterPro" id="IPR050934">
    <property type="entry name" value="ITIH"/>
</dbReference>
<keyword evidence="3" id="KW-0964">Secreted</keyword>
<dbReference type="SMART" id="SM00327">
    <property type="entry name" value="VWA"/>
    <property type="match status" value="1"/>
</dbReference>
<organism evidence="11 12">
    <name type="scientific">Calidris pygmaea</name>
    <name type="common">Spoon-billed sandpiper</name>
    <dbReference type="NCBI Taxonomy" id="425635"/>
    <lineage>
        <taxon>Eukaryota</taxon>
        <taxon>Metazoa</taxon>
        <taxon>Chordata</taxon>
        <taxon>Craniata</taxon>
        <taxon>Vertebrata</taxon>
        <taxon>Euteleostomi</taxon>
        <taxon>Archelosauria</taxon>
        <taxon>Archosauria</taxon>
        <taxon>Dinosauria</taxon>
        <taxon>Saurischia</taxon>
        <taxon>Theropoda</taxon>
        <taxon>Coelurosauria</taxon>
        <taxon>Aves</taxon>
        <taxon>Neognathae</taxon>
        <taxon>Neoaves</taxon>
        <taxon>Charadriiformes</taxon>
        <taxon>Scolopacidae</taxon>
        <taxon>Calidris</taxon>
    </lineage>
</organism>
<evidence type="ECO:0000259" key="9">
    <source>
        <dbReference type="PROSITE" id="PS50234"/>
    </source>
</evidence>
<evidence type="ECO:0000313" key="11">
    <source>
        <dbReference type="Ensembl" id="ENSCPGP00000021321.1"/>
    </source>
</evidence>
<keyword evidence="8" id="KW-0175">Coiled coil</keyword>
<dbReference type="InterPro" id="IPR036465">
    <property type="entry name" value="vWFA_dom_sf"/>
</dbReference>
<proteinExistence type="inferred from homology"/>
<evidence type="ECO:0000256" key="2">
    <source>
        <dbReference type="ARBA" id="ARBA00010158"/>
    </source>
</evidence>
<dbReference type="Pfam" id="PF08487">
    <property type="entry name" value="VIT"/>
    <property type="match status" value="1"/>
</dbReference>
<evidence type="ECO:0000256" key="7">
    <source>
        <dbReference type="ARBA" id="ARBA00023180"/>
    </source>
</evidence>
<dbReference type="GO" id="GO:0005576">
    <property type="term" value="C:extracellular region"/>
    <property type="evidence" value="ECO:0007669"/>
    <property type="project" value="UniProtKB-SubCell"/>
</dbReference>
<name>A0A8C3KC39_9CHAR</name>
<dbReference type="AlphaFoldDB" id="A0A8C3KC39"/>
<keyword evidence="6" id="KW-0722">Serine protease inhibitor</keyword>
<evidence type="ECO:0000256" key="5">
    <source>
        <dbReference type="ARBA" id="ARBA00022729"/>
    </source>
</evidence>
<evidence type="ECO:0000313" key="12">
    <source>
        <dbReference type="Proteomes" id="UP000694419"/>
    </source>
</evidence>
<keyword evidence="7" id="KW-0325">Glycoprotein</keyword>
<sequence>VLYRLGVCVTSRILKMSDAIEIYSLHVDCKVTSRFAHTVITSKIVNRANESREATFEVELPKTAFITNFSMSIDGKVYPGIIKEKASAQKEYDAAVSHGQSAGLVKITGRKLEQFHVSVSVAAASKVTFELTYEELLKRQLGKFELLIKVRPKQLVKHFQIDVHIFEPQGIRFLETDSTFMTNELTEALTKVQNETKAHILFKPTIDQQKINPELDETLLNGDFVVRYDVKRGATAGDIQIVNGYFVHYFAPHEMPVFPKNVIFVIDRSGSMAGRKIEQTRDALLKILQDLRPEDHFSFITFNRKVVEWKSSLLQATAKNVASAAGFVQTLSASGGTDINRALLAAVSVLDKAESLPERSVSMIILLTDGQPTSGETNVEVIQENIQKAVNGKYALFCLGFGFDVSYRFLEKMALSNGGIARRIYENADAALQLQGFYQEVATPILMQIEMQYPENAVEGLTKNNFKLFFEGSEIIVSGKISNELDLLPVEIKAQSVRHFGKEANVKEKEQVFKNQTYIFGNFIERLWAYLTIQQLLEKSISAQEEEQKTLEAQALELSLQYSFVTPLTSMVVTKPAGQEQTELANKPTEAGKWGIEQGKLGDGINHFVQFEITYVNPPAQIHVSTDEIVLRHNNESTRLPWAESATSTVQG</sequence>
<accession>A0A8C3KC39</accession>
<evidence type="ECO:0000256" key="1">
    <source>
        <dbReference type="ARBA" id="ARBA00004613"/>
    </source>
</evidence>
<keyword evidence="5" id="KW-0732">Signal</keyword>
<evidence type="ECO:0000256" key="4">
    <source>
        <dbReference type="ARBA" id="ARBA00022690"/>
    </source>
</evidence>
<feature type="domain" description="VWFA" evidence="9">
    <location>
        <begin position="261"/>
        <end position="441"/>
    </location>
</feature>
<dbReference type="PANTHER" id="PTHR10338">
    <property type="entry name" value="INTER-ALPHA-TRYPSIN INHIBITOR HEAVY CHAIN FAMILY MEMBER"/>
    <property type="match status" value="1"/>
</dbReference>